<evidence type="ECO:0000313" key="5">
    <source>
        <dbReference type="EMBL" id="KAF2804648.1"/>
    </source>
</evidence>
<name>A0A6A6Y7X0_9PEZI</name>
<dbReference type="GO" id="GO:0001965">
    <property type="term" value="F:G-protein alpha-subunit binding"/>
    <property type="evidence" value="ECO:0007669"/>
    <property type="project" value="TreeGrafter"/>
</dbReference>
<dbReference type="PANTHER" id="PTHR12425:SF5">
    <property type="entry name" value="SYNEMBRYN"/>
    <property type="match status" value="1"/>
</dbReference>
<reference evidence="7" key="2">
    <citation type="submission" date="2020-04" db="EMBL/GenBank/DDBJ databases">
        <authorList>
            <consortium name="NCBI Genome Project"/>
        </authorList>
    </citation>
    <scope>NUCLEOTIDE SEQUENCE</scope>
    <source>
        <strain evidence="7">CBS 304.34</strain>
    </source>
</reference>
<feature type="region of interest" description="Disordered" evidence="4">
    <location>
        <begin position="408"/>
        <end position="440"/>
    </location>
</feature>
<evidence type="ECO:0000256" key="3">
    <source>
        <dbReference type="ARBA" id="ARBA00023186"/>
    </source>
</evidence>
<dbReference type="GO" id="GO:0005737">
    <property type="term" value="C:cytoplasm"/>
    <property type="evidence" value="ECO:0007669"/>
    <property type="project" value="TreeGrafter"/>
</dbReference>
<protein>
    <recommendedName>
        <fullName evidence="8">Guanine nucleotide exchange factor</fullName>
    </recommendedName>
</protein>
<keyword evidence="2" id="KW-0344">Guanine-nucleotide releasing factor</keyword>
<keyword evidence="3" id="KW-0143">Chaperone</keyword>
<evidence type="ECO:0000256" key="4">
    <source>
        <dbReference type="SAM" id="MobiDB-lite"/>
    </source>
</evidence>
<organism evidence="5">
    <name type="scientific">Mytilinidion resinicola</name>
    <dbReference type="NCBI Taxonomy" id="574789"/>
    <lineage>
        <taxon>Eukaryota</taxon>
        <taxon>Fungi</taxon>
        <taxon>Dikarya</taxon>
        <taxon>Ascomycota</taxon>
        <taxon>Pezizomycotina</taxon>
        <taxon>Dothideomycetes</taxon>
        <taxon>Pleosporomycetidae</taxon>
        <taxon>Mytilinidiales</taxon>
        <taxon>Mytilinidiaceae</taxon>
        <taxon>Mytilinidion</taxon>
    </lineage>
</organism>
<evidence type="ECO:0000256" key="2">
    <source>
        <dbReference type="ARBA" id="ARBA00022658"/>
    </source>
</evidence>
<reference evidence="7" key="3">
    <citation type="submission" date="2025-04" db="UniProtKB">
        <authorList>
            <consortium name="RefSeq"/>
        </authorList>
    </citation>
    <scope>IDENTIFICATION</scope>
    <source>
        <strain evidence="7">CBS 304.34</strain>
    </source>
</reference>
<comment type="similarity">
    <text evidence="1">Belongs to the synembryn family.</text>
</comment>
<proteinExistence type="inferred from homology"/>
<evidence type="ECO:0000313" key="6">
    <source>
        <dbReference type="Proteomes" id="UP000504636"/>
    </source>
</evidence>
<evidence type="ECO:0000313" key="7">
    <source>
        <dbReference type="RefSeq" id="XP_033571612.1"/>
    </source>
</evidence>
<dbReference type="GO" id="GO:0005085">
    <property type="term" value="F:guanyl-nucleotide exchange factor activity"/>
    <property type="evidence" value="ECO:0007669"/>
    <property type="project" value="UniProtKB-KW"/>
</dbReference>
<keyword evidence="6" id="KW-1185">Reference proteome</keyword>
<dbReference type="GeneID" id="54461892"/>
<dbReference type="PANTHER" id="PTHR12425">
    <property type="entry name" value="SYNEMBRYN"/>
    <property type="match status" value="1"/>
</dbReference>
<dbReference type="InterPro" id="IPR019318">
    <property type="entry name" value="Gua_nucleotide_exch_fac_Ric8"/>
</dbReference>
<evidence type="ECO:0008006" key="8">
    <source>
        <dbReference type="Google" id="ProtNLM"/>
    </source>
</evidence>
<reference evidence="5 7" key="1">
    <citation type="journal article" date="2020" name="Stud. Mycol.">
        <title>101 Dothideomycetes genomes: a test case for predicting lifestyles and emergence of pathogens.</title>
        <authorList>
            <person name="Haridas S."/>
            <person name="Albert R."/>
            <person name="Binder M."/>
            <person name="Bloem J."/>
            <person name="Labutti K."/>
            <person name="Salamov A."/>
            <person name="Andreopoulos B."/>
            <person name="Baker S."/>
            <person name="Barry K."/>
            <person name="Bills G."/>
            <person name="Bluhm B."/>
            <person name="Cannon C."/>
            <person name="Castanera R."/>
            <person name="Culley D."/>
            <person name="Daum C."/>
            <person name="Ezra D."/>
            <person name="Gonzalez J."/>
            <person name="Henrissat B."/>
            <person name="Kuo A."/>
            <person name="Liang C."/>
            <person name="Lipzen A."/>
            <person name="Lutzoni F."/>
            <person name="Magnuson J."/>
            <person name="Mondo S."/>
            <person name="Nolan M."/>
            <person name="Ohm R."/>
            <person name="Pangilinan J."/>
            <person name="Park H.-J."/>
            <person name="Ramirez L."/>
            <person name="Alfaro M."/>
            <person name="Sun H."/>
            <person name="Tritt A."/>
            <person name="Yoshinaga Y."/>
            <person name="Zwiers L.-H."/>
            <person name="Turgeon B."/>
            <person name="Goodwin S."/>
            <person name="Spatafora J."/>
            <person name="Crous P."/>
            <person name="Grigoriev I."/>
        </authorList>
    </citation>
    <scope>NUCLEOTIDE SEQUENCE</scope>
    <source>
        <strain evidence="5 7">CBS 304.34</strain>
    </source>
</reference>
<dbReference type="AlphaFoldDB" id="A0A6A6Y7X0"/>
<dbReference type="Proteomes" id="UP000504636">
    <property type="component" value="Unplaced"/>
</dbReference>
<evidence type="ECO:0000256" key="1">
    <source>
        <dbReference type="ARBA" id="ARBA00009049"/>
    </source>
</evidence>
<dbReference type="OrthoDB" id="5585685at2759"/>
<dbReference type="RefSeq" id="XP_033571612.1">
    <property type="nucleotide sequence ID" value="XM_033720999.1"/>
</dbReference>
<gene>
    <name evidence="5 7" type="ORF">BDZ99DRAFT_467335</name>
</gene>
<accession>A0A6A6Y7X0</accession>
<dbReference type="GO" id="GO:0007186">
    <property type="term" value="P:G protein-coupled receptor signaling pathway"/>
    <property type="evidence" value="ECO:0007669"/>
    <property type="project" value="TreeGrafter"/>
</dbReference>
<sequence length="483" mass="53780">MAPATKSSAMTPSSGKAKLEQVTSILATLKTDLEQTNLLPHQRNTLLEELKVHGRAAENADPIFARNGIEILARYGFESSNSATSREALRCLANALLLQPKTRQMFVDLGFGDKAAEKAKSDNTDDEFLISRILFLLTYDSDLDFDSLVRSHQLAESINAAIARHARRYSKSSRHLSYDNPMSMNTMALSETLKLLFNITHHYPDLQPMFTKSIPHIFKILVRHKIPSPPLEQPVNYLINALLNLDLEEGDKTAKSFSHSAVFPKFDAKCNAEHLINILDQAISVYPEAQLDRVAPPVLTLIRRVYEIAPDAVQTYMQWLLLPTDDERTRPLGKSDTLSARLLRLSTSAMLPTLRGNISSMLFELSGKDAAKFVHNVGYGFASGFLLSHNIAMPESAMDAYANGTEGAEKGGVPVNPITGQRLDAEEEEQGPPMTREEKEREAERLFVLFERLKATGVMNVENPVARAVQEGRFEELDDDADE</sequence>
<dbReference type="Pfam" id="PF10165">
    <property type="entry name" value="Ric8"/>
    <property type="match status" value="1"/>
</dbReference>
<dbReference type="SUPFAM" id="SSF48371">
    <property type="entry name" value="ARM repeat"/>
    <property type="match status" value="1"/>
</dbReference>
<dbReference type="EMBL" id="MU003712">
    <property type="protein sequence ID" value="KAF2804648.1"/>
    <property type="molecule type" value="Genomic_DNA"/>
</dbReference>
<dbReference type="InterPro" id="IPR016024">
    <property type="entry name" value="ARM-type_fold"/>
</dbReference>